<dbReference type="Proteomes" id="UP001516400">
    <property type="component" value="Unassembled WGS sequence"/>
</dbReference>
<comment type="caution">
    <text evidence="1">The sequence shown here is derived from an EMBL/GenBank/DDBJ whole genome shotgun (WGS) entry which is preliminary data.</text>
</comment>
<dbReference type="AlphaFoldDB" id="A0ABD2PHD6"/>
<organism evidence="1 2">
    <name type="scientific">Cryptolaemus montrouzieri</name>
    <dbReference type="NCBI Taxonomy" id="559131"/>
    <lineage>
        <taxon>Eukaryota</taxon>
        <taxon>Metazoa</taxon>
        <taxon>Ecdysozoa</taxon>
        <taxon>Arthropoda</taxon>
        <taxon>Hexapoda</taxon>
        <taxon>Insecta</taxon>
        <taxon>Pterygota</taxon>
        <taxon>Neoptera</taxon>
        <taxon>Endopterygota</taxon>
        <taxon>Coleoptera</taxon>
        <taxon>Polyphaga</taxon>
        <taxon>Cucujiformia</taxon>
        <taxon>Coccinelloidea</taxon>
        <taxon>Coccinellidae</taxon>
        <taxon>Scymninae</taxon>
        <taxon>Scymnini</taxon>
        <taxon>Cryptolaemus</taxon>
    </lineage>
</organism>
<keyword evidence="2" id="KW-1185">Reference proteome</keyword>
<sequence>MFHPGFSLTFFITGHGPLRANLFRLGLSDSDLCACGRPETSLHVLRECCRLRSNRSPHDLLILMDLQVPLSSLCSPFSKLAACAAEAVFPLNARGGMIVVTFRCSGADKRSRVIRSEDTVRQEV</sequence>
<proteinExistence type="predicted"/>
<gene>
    <name evidence="1" type="ORF">HHI36_023757</name>
</gene>
<dbReference type="EMBL" id="JABFTP020000186">
    <property type="protein sequence ID" value="KAL3290416.1"/>
    <property type="molecule type" value="Genomic_DNA"/>
</dbReference>
<evidence type="ECO:0008006" key="3">
    <source>
        <dbReference type="Google" id="ProtNLM"/>
    </source>
</evidence>
<protein>
    <recommendedName>
        <fullName evidence="3">Tick transposon</fullName>
    </recommendedName>
</protein>
<evidence type="ECO:0000313" key="2">
    <source>
        <dbReference type="Proteomes" id="UP001516400"/>
    </source>
</evidence>
<reference evidence="1 2" key="1">
    <citation type="journal article" date="2021" name="BMC Biol.">
        <title>Horizontally acquired antibacterial genes associated with adaptive radiation of ladybird beetles.</title>
        <authorList>
            <person name="Li H.S."/>
            <person name="Tang X.F."/>
            <person name="Huang Y.H."/>
            <person name="Xu Z.Y."/>
            <person name="Chen M.L."/>
            <person name="Du X.Y."/>
            <person name="Qiu B.Y."/>
            <person name="Chen P.T."/>
            <person name="Zhang W."/>
            <person name="Slipinski A."/>
            <person name="Escalona H.E."/>
            <person name="Waterhouse R.M."/>
            <person name="Zwick A."/>
            <person name="Pang H."/>
        </authorList>
    </citation>
    <scope>NUCLEOTIDE SEQUENCE [LARGE SCALE GENOMIC DNA]</scope>
    <source>
        <strain evidence="1">SYSU2018</strain>
    </source>
</reference>
<accession>A0ABD2PHD6</accession>
<name>A0ABD2PHD6_9CUCU</name>
<evidence type="ECO:0000313" key="1">
    <source>
        <dbReference type="EMBL" id="KAL3290416.1"/>
    </source>
</evidence>